<evidence type="ECO:0000313" key="3">
    <source>
        <dbReference type="EMBL" id="MBD2870633.1"/>
    </source>
</evidence>
<dbReference type="AlphaFoldDB" id="A0A927H7G7"/>
<evidence type="ECO:0000256" key="1">
    <source>
        <dbReference type="SAM" id="MobiDB-lite"/>
    </source>
</evidence>
<reference evidence="3" key="1">
    <citation type="submission" date="2020-09" db="EMBL/GenBank/DDBJ databases">
        <title>A novel bacterium of genus Paenibacillus, isolated from South China Sea.</title>
        <authorList>
            <person name="Huang H."/>
            <person name="Mo K."/>
            <person name="Hu Y."/>
        </authorList>
    </citation>
    <scope>NUCLEOTIDE SEQUENCE</scope>
    <source>
        <strain evidence="3">IB182493</strain>
    </source>
</reference>
<feature type="compositionally biased region" description="Low complexity" evidence="1">
    <location>
        <begin position="34"/>
        <end position="43"/>
    </location>
</feature>
<gene>
    <name evidence="3" type="ORF">IDH41_18790</name>
</gene>
<protein>
    <recommendedName>
        <fullName evidence="5">Sporulation protein</fullName>
    </recommendedName>
</protein>
<comment type="caution">
    <text evidence="3">The sequence shown here is derived from an EMBL/GenBank/DDBJ whole genome shotgun (WGS) entry which is preliminary data.</text>
</comment>
<organism evidence="3 4">
    <name type="scientific">Paenibacillus arenilitoris</name>
    <dbReference type="NCBI Taxonomy" id="2772299"/>
    <lineage>
        <taxon>Bacteria</taxon>
        <taxon>Bacillati</taxon>
        <taxon>Bacillota</taxon>
        <taxon>Bacilli</taxon>
        <taxon>Bacillales</taxon>
        <taxon>Paenibacillaceae</taxon>
        <taxon>Paenibacillus</taxon>
    </lineage>
</organism>
<evidence type="ECO:0008006" key="5">
    <source>
        <dbReference type="Google" id="ProtNLM"/>
    </source>
</evidence>
<dbReference type="PROSITE" id="PS51257">
    <property type="entry name" value="PROKAR_LIPOPROTEIN"/>
    <property type="match status" value="1"/>
</dbReference>
<keyword evidence="2" id="KW-0732">Signal</keyword>
<feature type="region of interest" description="Disordered" evidence="1">
    <location>
        <begin position="24"/>
        <end position="64"/>
    </location>
</feature>
<evidence type="ECO:0000313" key="4">
    <source>
        <dbReference type="Proteomes" id="UP000632125"/>
    </source>
</evidence>
<accession>A0A927H7G7</accession>
<feature type="chain" id="PRO_5038527177" description="Sporulation protein" evidence="2">
    <location>
        <begin position="25"/>
        <end position="230"/>
    </location>
</feature>
<dbReference type="Proteomes" id="UP000632125">
    <property type="component" value="Unassembled WGS sequence"/>
</dbReference>
<proteinExistence type="predicted"/>
<sequence length="230" mass="23854">MGFRSRTLLVLAAAACALTGCANAPAPAPESRQQTEQQVQQAQALHDPSVIPNAAGPKFRSTNEHGNTTYGMGTSVYSMIGSSGLNANGFSAHLESRLSGAGIPDVRVFVFDDTVVLAAEKREASASQYDDVQRKLLNRNEGLSGNGVSPGGGLGGMKGADAGSHDNLSMAASRIKAFMGGDVKVLTVTGKKAVRTIERIREDALAEEMSPAKIASDIRVLLELVKAGGG</sequence>
<dbReference type="RefSeq" id="WP_190863721.1">
    <property type="nucleotide sequence ID" value="NZ_JACXIY010000022.1"/>
</dbReference>
<feature type="signal peptide" evidence="2">
    <location>
        <begin position="1"/>
        <end position="24"/>
    </location>
</feature>
<name>A0A927H7G7_9BACL</name>
<keyword evidence="4" id="KW-1185">Reference proteome</keyword>
<evidence type="ECO:0000256" key="2">
    <source>
        <dbReference type="SAM" id="SignalP"/>
    </source>
</evidence>
<dbReference type="EMBL" id="JACXIY010000022">
    <property type="protein sequence ID" value="MBD2870633.1"/>
    <property type="molecule type" value="Genomic_DNA"/>
</dbReference>